<dbReference type="EMBL" id="BFBR01000004">
    <property type="protein sequence ID" value="GBF57848.1"/>
    <property type="molecule type" value="Genomic_DNA"/>
</dbReference>
<dbReference type="AlphaFoldDB" id="A0A2P2E9W7"/>
<evidence type="ECO:0000313" key="1">
    <source>
        <dbReference type="EMBL" id="GBF57848.1"/>
    </source>
</evidence>
<accession>A0A2P2E9W7</accession>
<organism evidence="1 2">
    <name type="scientific">Candidatus Phycosocius bacilliformis</name>
    <dbReference type="NCBI Taxonomy" id="1445552"/>
    <lineage>
        <taxon>Bacteria</taxon>
        <taxon>Pseudomonadati</taxon>
        <taxon>Pseudomonadota</taxon>
        <taxon>Alphaproteobacteria</taxon>
        <taxon>Caulobacterales</taxon>
        <taxon>Caulobacterales incertae sedis</taxon>
        <taxon>Candidatus Phycosocius</taxon>
    </lineage>
</organism>
<gene>
    <name evidence="1" type="ORF">PbB2_01518</name>
</gene>
<name>A0A2P2E9W7_9PROT</name>
<dbReference type="Proteomes" id="UP000245086">
    <property type="component" value="Unassembled WGS sequence"/>
</dbReference>
<dbReference type="Pfam" id="PF19696">
    <property type="entry name" value="DUF6196"/>
    <property type="match status" value="1"/>
</dbReference>
<keyword evidence="2" id="KW-1185">Reference proteome</keyword>
<proteinExistence type="predicted"/>
<dbReference type="InterPro" id="IPR045674">
    <property type="entry name" value="DUF6196"/>
</dbReference>
<sequence length="182" mass="20095">MGRMDGSPPCGILLQTAQTLIDTGEYRRGTAMLVHVSQESPAQTQARLAMVLAQARWWVAPQLYRFEEFPDTEFAHRINHQALALVRDGHVWSQLVPCGDGQQDDAFTIFSFHFPEGLDNSGFVGWLASLIKQQVGTGVLVICGQNRAAGGIYDYWACPPQCRDAVLDLITRLRLAHVAGEA</sequence>
<protein>
    <submittedName>
        <fullName evidence="1">Uncharacterized protein</fullName>
    </submittedName>
</protein>
<comment type="caution">
    <text evidence="1">The sequence shown here is derived from an EMBL/GenBank/DDBJ whole genome shotgun (WGS) entry which is preliminary data.</text>
</comment>
<evidence type="ECO:0000313" key="2">
    <source>
        <dbReference type="Proteomes" id="UP000245086"/>
    </source>
</evidence>
<reference evidence="1 2" key="1">
    <citation type="journal article" date="2018" name="Genome Announc.">
        <title>Draft Genome Sequence of "Candidatus Phycosocius bacilliformis," an Alphaproteobacterial Ectosymbiont of the Hydrocarbon-Producing Green Alga Botryococcus braunii.</title>
        <authorList>
            <person name="Tanabe Y."/>
            <person name="Yamaguchi H."/>
            <person name="Watanabe M.M."/>
        </authorList>
    </citation>
    <scope>NUCLEOTIDE SEQUENCE [LARGE SCALE GENOMIC DNA]</scope>
    <source>
        <strain evidence="1 2">BOTRYCO-2</strain>
    </source>
</reference>